<dbReference type="SMART" id="SM00448">
    <property type="entry name" value="REC"/>
    <property type="match status" value="1"/>
</dbReference>
<name>A0ABY3SL56_9BACL</name>
<gene>
    <name evidence="3" type="ORF">L0M14_06440</name>
</gene>
<keyword evidence="1" id="KW-0597">Phosphoprotein</keyword>
<dbReference type="Proteomes" id="UP001649230">
    <property type="component" value="Chromosome"/>
</dbReference>
<dbReference type="SUPFAM" id="SSF52172">
    <property type="entry name" value="CheY-like"/>
    <property type="match status" value="1"/>
</dbReference>
<evidence type="ECO:0000313" key="4">
    <source>
        <dbReference type="Proteomes" id="UP001649230"/>
    </source>
</evidence>
<reference evidence="3 4" key="1">
    <citation type="journal article" date="2024" name="Int. J. Syst. Evol. Microbiol.">
        <title>Paenibacillus hexagrammi sp. nov., a novel bacterium isolated from the gut content of Hexagrammos agrammus.</title>
        <authorList>
            <person name="Jung H.K."/>
            <person name="Kim D.G."/>
            <person name="Zin H."/>
            <person name="Park J."/>
            <person name="Jung H."/>
            <person name="Kim Y.O."/>
            <person name="Kong H.J."/>
            <person name="Kim J.W."/>
            <person name="Kim Y.S."/>
        </authorList>
    </citation>
    <scope>NUCLEOTIDE SEQUENCE [LARGE SCALE GENOMIC DNA]</scope>
    <source>
        <strain evidence="3 4">YPD9-1</strain>
    </source>
</reference>
<evidence type="ECO:0000259" key="2">
    <source>
        <dbReference type="PROSITE" id="PS50110"/>
    </source>
</evidence>
<evidence type="ECO:0000313" key="3">
    <source>
        <dbReference type="EMBL" id="UJF34793.1"/>
    </source>
</evidence>
<dbReference type="InterPro" id="IPR052048">
    <property type="entry name" value="ST_Response_Regulator"/>
</dbReference>
<dbReference type="Pfam" id="PF00072">
    <property type="entry name" value="Response_reg"/>
    <property type="match status" value="1"/>
</dbReference>
<sequence>MLKTVIVDDEPKLRQGLQTLIPWGSLGFQVIAAAANGQEALNVLKSDMPDLVIVDIRMPVMDGLQFIQHASTLGVHLHMIILSGYADFEYAQQAIKFGVDGYLLKPVDIGEMTALLKQVRERIEEERHQGELRQLGIINRDFLLHRLLIPQGTTEDPIKMRSKTKEADLLWDNYEAVVIYPQVFEEDRTDELVRICAGLKPRIESLMLGLVTILAPYTVLLLSRAAARE</sequence>
<dbReference type="Gene3D" id="3.40.50.2300">
    <property type="match status" value="1"/>
</dbReference>
<proteinExistence type="predicted"/>
<feature type="domain" description="Response regulatory" evidence="2">
    <location>
        <begin position="3"/>
        <end position="120"/>
    </location>
</feature>
<accession>A0ABY3SL56</accession>
<dbReference type="PANTHER" id="PTHR43228:SF1">
    <property type="entry name" value="TWO-COMPONENT RESPONSE REGULATOR ARR22"/>
    <property type="match status" value="1"/>
</dbReference>
<feature type="modified residue" description="4-aspartylphosphate" evidence="1">
    <location>
        <position position="55"/>
    </location>
</feature>
<dbReference type="EMBL" id="CP090978">
    <property type="protein sequence ID" value="UJF34793.1"/>
    <property type="molecule type" value="Genomic_DNA"/>
</dbReference>
<dbReference type="InterPro" id="IPR011006">
    <property type="entry name" value="CheY-like_superfamily"/>
</dbReference>
<evidence type="ECO:0000256" key="1">
    <source>
        <dbReference type="PROSITE-ProRule" id="PRU00169"/>
    </source>
</evidence>
<keyword evidence="4" id="KW-1185">Reference proteome</keyword>
<dbReference type="InterPro" id="IPR001789">
    <property type="entry name" value="Sig_transdc_resp-reg_receiver"/>
</dbReference>
<dbReference type="CDD" id="cd17536">
    <property type="entry name" value="REC_YesN-like"/>
    <property type="match status" value="1"/>
</dbReference>
<organism evidence="3 4">
    <name type="scientific">Paenibacillus hexagrammi</name>
    <dbReference type="NCBI Taxonomy" id="2908839"/>
    <lineage>
        <taxon>Bacteria</taxon>
        <taxon>Bacillati</taxon>
        <taxon>Bacillota</taxon>
        <taxon>Bacilli</taxon>
        <taxon>Bacillales</taxon>
        <taxon>Paenibacillaceae</taxon>
        <taxon>Paenibacillus</taxon>
    </lineage>
</organism>
<dbReference type="PANTHER" id="PTHR43228">
    <property type="entry name" value="TWO-COMPONENT RESPONSE REGULATOR"/>
    <property type="match status" value="1"/>
</dbReference>
<protein>
    <submittedName>
        <fullName evidence="3">Response regulator</fullName>
    </submittedName>
</protein>
<dbReference type="PROSITE" id="PS50110">
    <property type="entry name" value="RESPONSE_REGULATORY"/>
    <property type="match status" value="1"/>
</dbReference>